<organism evidence="4 5">
    <name type="scientific">Pogonophryne albipinna</name>
    <dbReference type="NCBI Taxonomy" id="1090488"/>
    <lineage>
        <taxon>Eukaryota</taxon>
        <taxon>Metazoa</taxon>
        <taxon>Chordata</taxon>
        <taxon>Craniata</taxon>
        <taxon>Vertebrata</taxon>
        <taxon>Euteleostomi</taxon>
        <taxon>Actinopterygii</taxon>
        <taxon>Neopterygii</taxon>
        <taxon>Teleostei</taxon>
        <taxon>Neoteleostei</taxon>
        <taxon>Acanthomorphata</taxon>
        <taxon>Eupercaria</taxon>
        <taxon>Perciformes</taxon>
        <taxon>Notothenioidei</taxon>
        <taxon>Pogonophryne</taxon>
    </lineage>
</organism>
<evidence type="ECO:0000256" key="1">
    <source>
        <dbReference type="ARBA" id="ARBA00023319"/>
    </source>
</evidence>
<feature type="domain" description="Ig-like" evidence="3">
    <location>
        <begin position="114"/>
        <end position="203"/>
    </location>
</feature>
<name>A0AAD6AU60_9TELE</name>
<dbReference type="SMART" id="SM00409">
    <property type="entry name" value="IG"/>
    <property type="match status" value="6"/>
</dbReference>
<evidence type="ECO:0000259" key="3">
    <source>
        <dbReference type="PROSITE" id="PS50835"/>
    </source>
</evidence>
<keyword evidence="5" id="KW-1185">Reference proteome</keyword>
<reference evidence="4" key="1">
    <citation type="submission" date="2022-11" db="EMBL/GenBank/DDBJ databases">
        <title>Chromosome-level genome of Pogonophryne albipinna.</title>
        <authorList>
            <person name="Jo E."/>
        </authorList>
    </citation>
    <scope>NUCLEOTIDE SEQUENCE</scope>
    <source>
        <strain evidence="4">SGF0006</strain>
        <tissue evidence="4">Muscle</tissue>
    </source>
</reference>
<dbReference type="PROSITE" id="PS50835">
    <property type="entry name" value="IG_LIKE"/>
    <property type="match status" value="6"/>
</dbReference>
<dbReference type="PANTHER" id="PTHR46013">
    <property type="entry name" value="VASCULAR CELL ADHESION MOLECULE 1"/>
    <property type="match status" value="1"/>
</dbReference>
<dbReference type="AlphaFoldDB" id="A0AAD6AU60"/>
<dbReference type="Gene3D" id="2.60.40.10">
    <property type="entry name" value="Immunoglobulins"/>
    <property type="match status" value="8"/>
</dbReference>
<feature type="domain" description="Ig-like" evidence="3">
    <location>
        <begin position="210"/>
        <end position="291"/>
    </location>
</feature>
<evidence type="ECO:0000256" key="2">
    <source>
        <dbReference type="SAM" id="Phobius"/>
    </source>
</evidence>
<feature type="transmembrane region" description="Helical" evidence="2">
    <location>
        <begin position="742"/>
        <end position="767"/>
    </location>
</feature>
<feature type="domain" description="Ig-like" evidence="3">
    <location>
        <begin position="552"/>
        <end position="634"/>
    </location>
</feature>
<feature type="domain" description="Ig-like" evidence="3">
    <location>
        <begin position="381"/>
        <end position="462"/>
    </location>
</feature>
<keyword evidence="1" id="KW-0393">Immunoglobulin domain</keyword>
<comment type="caution">
    <text evidence="4">The sequence shown here is derived from an EMBL/GenBank/DDBJ whole genome shotgun (WGS) entry which is preliminary data.</text>
</comment>
<dbReference type="Pfam" id="PF00047">
    <property type="entry name" value="ig"/>
    <property type="match status" value="1"/>
</dbReference>
<dbReference type="SUPFAM" id="SSF48726">
    <property type="entry name" value="Immunoglobulin"/>
    <property type="match status" value="7"/>
</dbReference>
<dbReference type="EMBL" id="JAPTMU010000015">
    <property type="protein sequence ID" value="KAJ4931074.1"/>
    <property type="molecule type" value="Genomic_DNA"/>
</dbReference>
<protein>
    <recommendedName>
        <fullName evidence="3">Ig-like domain-containing protein</fullName>
    </recommendedName>
</protein>
<dbReference type="SMART" id="SM00408">
    <property type="entry name" value="IGc2"/>
    <property type="match status" value="3"/>
</dbReference>
<feature type="domain" description="Ig-like" evidence="3">
    <location>
        <begin position="294"/>
        <end position="378"/>
    </location>
</feature>
<gene>
    <name evidence="4" type="ORF">JOQ06_025373</name>
</gene>
<evidence type="ECO:0000313" key="4">
    <source>
        <dbReference type="EMBL" id="KAJ4931074.1"/>
    </source>
</evidence>
<dbReference type="Proteomes" id="UP001219934">
    <property type="component" value="Unassembled WGS sequence"/>
</dbReference>
<dbReference type="InterPro" id="IPR003599">
    <property type="entry name" value="Ig_sub"/>
</dbReference>
<dbReference type="PANTHER" id="PTHR46013:SF4">
    <property type="entry name" value="B-CELL RECEPTOR CD22-RELATED"/>
    <property type="match status" value="1"/>
</dbReference>
<keyword evidence="2" id="KW-1133">Transmembrane helix</keyword>
<keyword evidence="2" id="KW-0472">Membrane</keyword>
<sequence length="799" mass="86686">MPLSIDGLTGSCVKVPCTFDFNSKFDVGLDNSCKAIWIRGSTGGTIVFDSGLTGVQASGNLTGNLLNKECTTIFYNMPLSHSDNYYFRIQCDNNLKGTYPTGVRITTQNSLDQPTITPSTLEVEEGALVTLSCTAVAPCPILPPDLTWTPRIGDIEEKHESESMVSVMNFTSSYLHNGQNFSCTALYKPQAGNTDPRFEKFMTLHVLYPPKSTSVGYSATVKEGSLLNLTCDGNANPAAYTWYKVNGGQVTDVGSGKRFSTTVSEVDKQFYCKVSNIYGTQNSSITQIDVQFPPKETTIIIEPKGPLLEGSSVSLLCKSRANPPVTNYTWYKGDEEEKEAGSSLVLNNVKPSSSGDYYCAAKNEHGDQNSTLIRLDIQYPPKSTSVGYSATVKEGSLLNLTCDGNANPAAYTWYKVNGGQVTDVGSGKRFSTTVSEVDKQFYCKVSNIYGTQNSSITQIDVQFPPKETTIIIEPKGPLLEGSSVSLLCKSRANPPVTNYTWYKGDEEEKEAGSSLVLNNVKPSSSGDYYCAAKNEHGDQNSTLIRLDIQYLPKNTSVSVDPSGPVQDGSSVTLTCTSIANPAAVNFTWFRAAGREEKVMGSERDLTFNVTKLSEDQYYCEALNVHGPGTSERVSFDVTFPPEILSSSRCIKISSMIRCSCYSQGNPPPSLVWKLAGEPVNHSAAIPIREESLGNMGMKSIITLYDLDKDTLSLVCLSINSLGFDSFAFNMSLSKTEQGLHSLSFGIGFVVGFLGMLLVCVPLLIIYYRKGKVISSSDKGKAETCNPVVTDAVMGPETPK</sequence>
<proteinExistence type="predicted"/>
<evidence type="ECO:0000313" key="5">
    <source>
        <dbReference type="Proteomes" id="UP001219934"/>
    </source>
</evidence>
<dbReference type="InterPro" id="IPR013151">
    <property type="entry name" value="Immunoglobulin_dom"/>
</dbReference>
<accession>A0AAD6AU60</accession>
<dbReference type="InterPro" id="IPR003598">
    <property type="entry name" value="Ig_sub2"/>
</dbReference>
<dbReference type="InterPro" id="IPR036179">
    <property type="entry name" value="Ig-like_dom_sf"/>
</dbReference>
<keyword evidence="2" id="KW-0812">Transmembrane</keyword>
<feature type="domain" description="Ig-like" evidence="3">
    <location>
        <begin position="465"/>
        <end position="549"/>
    </location>
</feature>
<dbReference type="Pfam" id="PF13927">
    <property type="entry name" value="Ig_3"/>
    <property type="match status" value="2"/>
</dbReference>
<dbReference type="InterPro" id="IPR013783">
    <property type="entry name" value="Ig-like_fold"/>
</dbReference>
<dbReference type="InterPro" id="IPR007110">
    <property type="entry name" value="Ig-like_dom"/>
</dbReference>